<evidence type="ECO:0000256" key="2">
    <source>
        <dbReference type="ARBA" id="ARBA00022448"/>
    </source>
</evidence>
<comment type="subcellular location">
    <subcellularLocation>
        <location evidence="1">Cell inner membrane</location>
        <topology evidence="1">Multi-pass membrane protein</topology>
    </subcellularLocation>
</comment>
<keyword evidence="13" id="KW-1185">Reference proteome</keyword>
<keyword evidence="4" id="KW-0997">Cell inner membrane</keyword>
<keyword evidence="3" id="KW-1003">Cell membrane</keyword>
<dbReference type="GO" id="GO:0022857">
    <property type="term" value="F:transmembrane transporter activity"/>
    <property type="evidence" value="ECO:0007669"/>
    <property type="project" value="TreeGrafter"/>
</dbReference>
<dbReference type="GO" id="GO:0005886">
    <property type="term" value="C:plasma membrane"/>
    <property type="evidence" value="ECO:0007669"/>
    <property type="project" value="UniProtKB-SubCell"/>
</dbReference>
<feature type="transmembrane region" description="Helical" evidence="10">
    <location>
        <begin position="41"/>
        <end position="64"/>
    </location>
</feature>
<sequence>MSNESQQRPIFHQPSKSPRRNNRVLGPLADALVTVTAGMRVISGVIIVILMFITGYDVIMRYIFAQPLEWSLPVCMLGLVIIVMFAVPNIAAQRSHIAMDLFYRKFSARGKLVADIITNTATLLFSIVVGVTAAGASANFLAGGLRTSGNFNLPVWIDYAVVAVGLLVLALVVILTPWQTRTSALAAEDEDDTTDTARGGTHD</sequence>
<feature type="transmembrane region" description="Helical" evidence="10">
    <location>
        <begin position="112"/>
        <end position="136"/>
    </location>
</feature>
<evidence type="ECO:0000259" key="11">
    <source>
        <dbReference type="Pfam" id="PF04290"/>
    </source>
</evidence>
<evidence type="ECO:0000256" key="5">
    <source>
        <dbReference type="ARBA" id="ARBA00022692"/>
    </source>
</evidence>
<keyword evidence="6 10" id="KW-1133">Transmembrane helix</keyword>
<evidence type="ECO:0000256" key="6">
    <source>
        <dbReference type="ARBA" id="ARBA00022989"/>
    </source>
</evidence>
<protein>
    <submittedName>
        <fullName evidence="12">TRAP-type C4-dicarboxylate transport system, small permease component</fullName>
    </submittedName>
</protein>
<proteinExistence type="inferred from homology"/>
<dbReference type="STRING" id="629680.SAMN04489751_2403"/>
<dbReference type="InterPro" id="IPR055348">
    <property type="entry name" value="DctQ"/>
</dbReference>
<feature type="region of interest" description="Disordered" evidence="9">
    <location>
        <begin position="1"/>
        <end position="22"/>
    </location>
</feature>
<dbReference type="Pfam" id="PF04290">
    <property type="entry name" value="DctQ"/>
    <property type="match status" value="1"/>
</dbReference>
<evidence type="ECO:0000256" key="9">
    <source>
        <dbReference type="SAM" id="MobiDB-lite"/>
    </source>
</evidence>
<feature type="transmembrane region" description="Helical" evidence="10">
    <location>
        <begin position="156"/>
        <end position="175"/>
    </location>
</feature>
<dbReference type="PANTHER" id="PTHR35011">
    <property type="entry name" value="2,3-DIKETO-L-GULONATE TRAP TRANSPORTER SMALL PERMEASE PROTEIN YIAM"/>
    <property type="match status" value="1"/>
</dbReference>
<dbReference type="PANTHER" id="PTHR35011:SF10">
    <property type="entry name" value="TRAP TRANSPORTER SMALL PERMEASE PROTEIN"/>
    <property type="match status" value="1"/>
</dbReference>
<dbReference type="AlphaFoldDB" id="A0A1H1TL88"/>
<feature type="domain" description="Tripartite ATP-independent periplasmic transporters DctQ component" evidence="11">
    <location>
        <begin position="50"/>
        <end position="178"/>
    </location>
</feature>
<dbReference type="InterPro" id="IPR007387">
    <property type="entry name" value="TRAP_DctQ"/>
</dbReference>
<keyword evidence="5 10" id="KW-0812">Transmembrane</keyword>
<dbReference type="RefSeq" id="WP_157691431.1">
    <property type="nucleotide sequence ID" value="NZ_LT629739.1"/>
</dbReference>
<gene>
    <name evidence="12" type="ORF">SAMN04489751_2403</name>
</gene>
<dbReference type="Proteomes" id="UP000199700">
    <property type="component" value="Chromosome"/>
</dbReference>
<organism evidence="12 13">
    <name type="scientific">Brevibacterium sandarakinum</name>
    <dbReference type="NCBI Taxonomy" id="629680"/>
    <lineage>
        <taxon>Bacteria</taxon>
        <taxon>Bacillati</taxon>
        <taxon>Actinomycetota</taxon>
        <taxon>Actinomycetes</taxon>
        <taxon>Micrococcales</taxon>
        <taxon>Brevibacteriaceae</taxon>
        <taxon>Brevibacterium</taxon>
    </lineage>
</organism>
<evidence type="ECO:0000256" key="1">
    <source>
        <dbReference type="ARBA" id="ARBA00004429"/>
    </source>
</evidence>
<keyword evidence="7 10" id="KW-0472">Membrane</keyword>
<evidence type="ECO:0000256" key="3">
    <source>
        <dbReference type="ARBA" id="ARBA00022475"/>
    </source>
</evidence>
<reference evidence="12" key="1">
    <citation type="submission" date="2016-10" db="EMBL/GenBank/DDBJ databases">
        <authorList>
            <person name="Varghese N."/>
            <person name="Submissions S."/>
        </authorList>
    </citation>
    <scope>NUCLEOTIDE SEQUENCE [LARGE SCALE GENOMIC DNA]</scope>
    <source>
        <strain evidence="12">DSM 22082</strain>
    </source>
</reference>
<evidence type="ECO:0000256" key="4">
    <source>
        <dbReference type="ARBA" id="ARBA00022519"/>
    </source>
</evidence>
<evidence type="ECO:0000256" key="10">
    <source>
        <dbReference type="SAM" id="Phobius"/>
    </source>
</evidence>
<comment type="similarity">
    <text evidence="8">Belongs to the TRAP transporter small permease family.</text>
</comment>
<feature type="transmembrane region" description="Helical" evidence="10">
    <location>
        <begin position="70"/>
        <end position="91"/>
    </location>
</feature>
<dbReference type="EMBL" id="LT629739">
    <property type="protein sequence ID" value="SDS60990.1"/>
    <property type="molecule type" value="Genomic_DNA"/>
</dbReference>
<evidence type="ECO:0000256" key="7">
    <source>
        <dbReference type="ARBA" id="ARBA00023136"/>
    </source>
</evidence>
<evidence type="ECO:0000313" key="12">
    <source>
        <dbReference type="EMBL" id="SDS60990.1"/>
    </source>
</evidence>
<keyword evidence="2" id="KW-0813">Transport</keyword>
<dbReference type="GO" id="GO:0015740">
    <property type="term" value="P:C4-dicarboxylate transport"/>
    <property type="evidence" value="ECO:0007669"/>
    <property type="project" value="TreeGrafter"/>
</dbReference>
<dbReference type="OrthoDB" id="4250245at2"/>
<evidence type="ECO:0000313" key="13">
    <source>
        <dbReference type="Proteomes" id="UP000199700"/>
    </source>
</evidence>
<evidence type="ECO:0000256" key="8">
    <source>
        <dbReference type="ARBA" id="ARBA00038436"/>
    </source>
</evidence>
<name>A0A1H1TL88_BRESA</name>
<accession>A0A1H1TL88</accession>